<protein>
    <recommendedName>
        <fullName evidence="1">J domain-containing protein</fullName>
    </recommendedName>
</protein>
<organism evidence="2 3">
    <name type="scientific">Amborella trichopoda</name>
    <dbReference type="NCBI Taxonomy" id="13333"/>
    <lineage>
        <taxon>Eukaryota</taxon>
        <taxon>Viridiplantae</taxon>
        <taxon>Streptophyta</taxon>
        <taxon>Embryophyta</taxon>
        <taxon>Tracheophyta</taxon>
        <taxon>Spermatophyta</taxon>
        <taxon>Magnoliopsida</taxon>
        <taxon>Amborellales</taxon>
        <taxon>Amborellaceae</taxon>
        <taxon>Amborella</taxon>
    </lineage>
</organism>
<dbReference type="PROSITE" id="PS00636">
    <property type="entry name" value="DNAJ_1"/>
    <property type="match status" value="1"/>
</dbReference>
<dbReference type="Gene3D" id="1.10.287.110">
    <property type="entry name" value="DnaJ domain"/>
    <property type="match status" value="1"/>
</dbReference>
<gene>
    <name evidence="2" type="ORF">AMTR_s00144p00074180</name>
</gene>
<dbReference type="Proteomes" id="UP000017836">
    <property type="component" value="Unassembled WGS sequence"/>
</dbReference>
<dbReference type="Gramene" id="ERN03669">
    <property type="protein sequence ID" value="ERN03669"/>
    <property type="gene ID" value="AMTR_s00144p00074180"/>
</dbReference>
<dbReference type="STRING" id="13333.W1P7P0"/>
<dbReference type="OMA" id="WYQVGDK"/>
<dbReference type="HOGENOM" id="CLU_039684_0_0_1"/>
<dbReference type="SUPFAM" id="SSF46565">
    <property type="entry name" value="Chaperone J-domain"/>
    <property type="match status" value="1"/>
</dbReference>
<dbReference type="PANTHER" id="PTHR45286:SF1">
    <property type="entry name" value="CHAPERONE DNAJ-DOMAIN SUPERFAMILY PROTEIN"/>
    <property type="match status" value="1"/>
</dbReference>
<dbReference type="InterPro" id="IPR036869">
    <property type="entry name" value="J_dom_sf"/>
</dbReference>
<sequence length="521" mass="59883">MRFLYLCCSPNLWKPRKPWRRLGTRAMVEEDFSGENAYDVLGVAENCSLEEIKSSFRKLAKETHPDARIRADAASTDCFIRIMAAYEILSDTQRRTHYDIYLSSQRRTLQRQWESSSAMYPGDHFAPHTKQMEVVQWLKWYRHVVNDIVSKKEIVMGSSYLERLEGELYEAIRAAYFGPVIDHMDLLPDCFEAEERSAIETAEILHLVSGRDLFGVIYIANKVLSLSEGSLKTLPSYVTMGPTFCASNGDRKMHLNLDMSYKTSNVAGQLLDSEESIRRMQSYGRYHKVHDSDVYKDLELHIAGKLVAVATRIPPRRHQNGLHYEDSQDHIHVFLNSTEDYEDCTARYVPKPSSGCSNLLGTISGLGTTPQESSCFVYDANGTKTHVIMKHRTMMVKHMHWYLVGDDVAACECRCSRAWLPSSKFWLFEPRCGMHDIGGWYIETFGRDKKGKTVPSKRKWDGSKADSKVDLTERRVHPAMYLMAIAYRTLDIEDARNKKRTVKDIIEPRLSSILNWCKKLV</sequence>
<dbReference type="AlphaFoldDB" id="W1P7P0"/>
<dbReference type="InterPro" id="IPR001623">
    <property type="entry name" value="DnaJ_domain"/>
</dbReference>
<feature type="domain" description="J" evidence="1">
    <location>
        <begin position="36"/>
        <end position="102"/>
    </location>
</feature>
<dbReference type="Pfam" id="PF00226">
    <property type="entry name" value="DnaJ"/>
    <property type="match status" value="1"/>
</dbReference>
<dbReference type="PROSITE" id="PS50076">
    <property type="entry name" value="DNAJ_2"/>
    <property type="match status" value="1"/>
</dbReference>
<dbReference type="CDD" id="cd06257">
    <property type="entry name" value="DnaJ"/>
    <property type="match status" value="1"/>
</dbReference>
<accession>W1P7P0</accession>
<evidence type="ECO:0000313" key="3">
    <source>
        <dbReference type="Proteomes" id="UP000017836"/>
    </source>
</evidence>
<reference evidence="3" key="1">
    <citation type="journal article" date="2013" name="Science">
        <title>The Amborella genome and the evolution of flowering plants.</title>
        <authorList>
            <consortium name="Amborella Genome Project"/>
        </authorList>
    </citation>
    <scope>NUCLEOTIDE SEQUENCE [LARGE SCALE GENOMIC DNA]</scope>
</reference>
<dbReference type="InterPro" id="IPR018253">
    <property type="entry name" value="DnaJ_domain_CS"/>
</dbReference>
<proteinExistence type="predicted"/>
<dbReference type="EMBL" id="KI394342">
    <property type="protein sequence ID" value="ERN03669.1"/>
    <property type="molecule type" value="Genomic_DNA"/>
</dbReference>
<dbReference type="SMART" id="SM00271">
    <property type="entry name" value="DnaJ"/>
    <property type="match status" value="1"/>
</dbReference>
<name>W1P7P0_AMBTC</name>
<evidence type="ECO:0000313" key="2">
    <source>
        <dbReference type="EMBL" id="ERN03669.1"/>
    </source>
</evidence>
<dbReference type="PRINTS" id="PR00625">
    <property type="entry name" value="JDOMAIN"/>
</dbReference>
<dbReference type="PANTHER" id="PTHR45286">
    <property type="entry name" value="CHAPERONE DNAJ-DOMAIN SUPERFAMILY PROTEIN"/>
    <property type="match status" value="1"/>
</dbReference>
<keyword evidence="3" id="KW-1185">Reference proteome</keyword>
<dbReference type="eggNOG" id="KOG0715">
    <property type="taxonomic scope" value="Eukaryota"/>
</dbReference>
<evidence type="ECO:0000259" key="1">
    <source>
        <dbReference type="PROSITE" id="PS50076"/>
    </source>
</evidence>